<proteinExistence type="predicted"/>
<dbReference type="Pfam" id="PF03861">
    <property type="entry name" value="ANTAR"/>
    <property type="match status" value="1"/>
</dbReference>
<accession>A0A2U1EC33</accession>
<dbReference type="InterPro" id="IPR036388">
    <property type="entry name" value="WH-like_DNA-bd_sf"/>
</dbReference>
<protein>
    <submittedName>
        <fullName evidence="4">ANTAR domain-containing protein</fullName>
    </submittedName>
</protein>
<dbReference type="Gene3D" id="3.30.450.40">
    <property type="match status" value="1"/>
</dbReference>
<name>A0A2U1EC33_9PSEU</name>
<evidence type="ECO:0000256" key="2">
    <source>
        <dbReference type="ARBA" id="ARBA00023163"/>
    </source>
</evidence>
<organism evidence="4 5">
    <name type="scientific">Actinomycetospora cinnamomea</name>
    <dbReference type="NCBI Taxonomy" id="663609"/>
    <lineage>
        <taxon>Bacteria</taxon>
        <taxon>Bacillati</taxon>
        <taxon>Actinomycetota</taxon>
        <taxon>Actinomycetes</taxon>
        <taxon>Pseudonocardiales</taxon>
        <taxon>Pseudonocardiaceae</taxon>
        <taxon>Actinomycetospora</taxon>
    </lineage>
</organism>
<dbReference type="PIRSF" id="PIRSF036625">
    <property type="entry name" value="GAF_ANTAR"/>
    <property type="match status" value="1"/>
</dbReference>
<gene>
    <name evidence="4" type="ORF">C8D89_1251</name>
</gene>
<dbReference type="SUPFAM" id="SSF55781">
    <property type="entry name" value="GAF domain-like"/>
    <property type="match status" value="1"/>
</dbReference>
<dbReference type="Gene3D" id="1.10.10.10">
    <property type="entry name" value="Winged helix-like DNA-binding domain superfamily/Winged helix DNA-binding domain"/>
    <property type="match status" value="1"/>
</dbReference>
<dbReference type="GO" id="GO:0003723">
    <property type="term" value="F:RNA binding"/>
    <property type="evidence" value="ECO:0007669"/>
    <property type="project" value="InterPro"/>
</dbReference>
<evidence type="ECO:0000259" key="3">
    <source>
        <dbReference type="PROSITE" id="PS50921"/>
    </source>
</evidence>
<keyword evidence="1" id="KW-0805">Transcription regulation</keyword>
<dbReference type="SUPFAM" id="SSF52172">
    <property type="entry name" value="CheY-like"/>
    <property type="match status" value="1"/>
</dbReference>
<evidence type="ECO:0000313" key="5">
    <source>
        <dbReference type="Proteomes" id="UP000245639"/>
    </source>
</evidence>
<reference evidence="4 5" key="1">
    <citation type="submission" date="2018-04" db="EMBL/GenBank/DDBJ databases">
        <title>Genomic Encyclopedia of Type Strains, Phase IV (KMG-IV): sequencing the most valuable type-strain genomes for metagenomic binning, comparative biology and taxonomic classification.</title>
        <authorList>
            <person name="Goeker M."/>
        </authorList>
    </citation>
    <scope>NUCLEOTIDE SEQUENCE [LARGE SCALE GENOMIC DNA]</scope>
    <source>
        <strain evidence="4 5">DSM 45771</strain>
    </source>
</reference>
<feature type="domain" description="ANTAR" evidence="3">
    <location>
        <begin position="129"/>
        <end position="190"/>
    </location>
</feature>
<keyword evidence="2" id="KW-0804">Transcription</keyword>
<dbReference type="InterPro" id="IPR012074">
    <property type="entry name" value="GAF_ANTAR"/>
</dbReference>
<dbReference type="RefSeq" id="WP_243418395.1">
    <property type="nucleotide sequence ID" value="NZ_QEKW01000025.1"/>
</dbReference>
<dbReference type="SMART" id="SM01012">
    <property type="entry name" value="ANTAR"/>
    <property type="match status" value="1"/>
</dbReference>
<dbReference type="PROSITE" id="PS50921">
    <property type="entry name" value="ANTAR"/>
    <property type="match status" value="1"/>
</dbReference>
<sequence length="207" mass="22200">MGTVPAVEAASISITRHGRIETRHPTSDLIRKLDELQSELYEGPCIDAIEDPPDCGIIIAQDLAGDDGARWPRYAPHAVDAGYLGLMSTTLSTEGGIRGALNLYAKNPDAFDQRSRTLAGLFGVQAALLLYGANQAHHLQCAVDSRDLIGQAKGILMARFTVDGESAFQMLVQSSQETNIKLVDVARWLTTDQSQAARPDATPGARG</sequence>
<keyword evidence="5" id="KW-1185">Reference proteome</keyword>
<dbReference type="Proteomes" id="UP000245639">
    <property type="component" value="Unassembled WGS sequence"/>
</dbReference>
<dbReference type="EMBL" id="QEKW01000025">
    <property type="protein sequence ID" value="PVY97259.1"/>
    <property type="molecule type" value="Genomic_DNA"/>
</dbReference>
<dbReference type="InterPro" id="IPR029016">
    <property type="entry name" value="GAF-like_dom_sf"/>
</dbReference>
<dbReference type="AlphaFoldDB" id="A0A2U1EC33"/>
<evidence type="ECO:0000313" key="4">
    <source>
        <dbReference type="EMBL" id="PVY97259.1"/>
    </source>
</evidence>
<dbReference type="InterPro" id="IPR011006">
    <property type="entry name" value="CheY-like_superfamily"/>
</dbReference>
<dbReference type="InterPro" id="IPR005561">
    <property type="entry name" value="ANTAR"/>
</dbReference>
<evidence type="ECO:0000256" key="1">
    <source>
        <dbReference type="ARBA" id="ARBA00023015"/>
    </source>
</evidence>
<comment type="caution">
    <text evidence="4">The sequence shown here is derived from an EMBL/GenBank/DDBJ whole genome shotgun (WGS) entry which is preliminary data.</text>
</comment>